<dbReference type="Proteomes" id="UP000295645">
    <property type="component" value="Unassembled WGS sequence"/>
</dbReference>
<organism evidence="1 2">
    <name type="scientific">Luteibacter rhizovicinus</name>
    <dbReference type="NCBI Taxonomy" id="242606"/>
    <lineage>
        <taxon>Bacteria</taxon>
        <taxon>Pseudomonadati</taxon>
        <taxon>Pseudomonadota</taxon>
        <taxon>Gammaproteobacteria</taxon>
        <taxon>Lysobacterales</taxon>
        <taxon>Rhodanobacteraceae</taxon>
        <taxon>Luteibacter</taxon>
    </lineage>
</organism>
<dbReference type="AlphaFoldDB" id="A0A4R3YLK4"/>
<proteinExistence type="predicted"/>
<accession>A0A4R3YLK4</accession>
<comment type="caution">
    <text evidence="1">The sequence shown here is derived from an EMBL/GenBank/DDBJ whole genome shotgun (WGS) entry which is preliminary data.</text>
</comment>
<keyword evidence="2" id="KW-1185">Reference proteome</keyword>
<sequence length="75" mass="7572">MQELTMNEIDEVSGGLMLAPPGIDHSYERCVGGFMLGGALFGAAIGVGTTYGFGGATGFTVGATIGQIAGTYFCD</sequence>
<name>A0A4R3YLK4_9GAMM</name>
<dbReference type="RefSeq" id="WP_132145845.1">
    <property type="nucleotide sequence ID" value="NZ_SMCS01000007.1"/>
</dbReference>
<evidence type="ECO:0000313" key="1">
    <source>
        <dbReference type="EMBL" id="TCV92338.1"/>
    </source>
</evidence>
<gene>
    <name evidence="1" type="ORF">EC912_10744</name>
</gene>
<protein>
    <submittedName>
        <fullName evidence="1">Class II bacteriocin class with double-glycine leader peptide</fullName>
    </submittedName>
</protein>
<dbReference type="EMBL" id="SMCS01000007">
    <property type="protein sequence ID" value="TCV92338.1"/>
    <property type="molecule type" value="Genomic_DNA"/>
</dbReference>
<evidence type="ECO:0000313" key="2">
    <source>
        <dbReference type="Proteomes" id="UP000295645"/>
    </source>
</evidence>
<reference evidence="1 2" key="1">
    <citation type="submission" date="2019-03" db="EMBL/GenBank/DDBJ databases">
        <title>Above-ground endophytic microbial communities from plants in different locations in the United States.</title>
        <authorList>
            <person name="Frank C."/>
        </authorList>
    </citation>
    <scope>NUCLEOTIDE SEQUENCE [LARGE SCALE GENOMIC DNA]</scope>
    <source>
        <strain evidence="1 2">LP_13_YM</strain>
    </source>
</reference>